<keyword evidence="2" id="KW-0690">Ribosome biogenesis</keyword>
<evidence type="ECO:0000256" key="6">
    <source>
        <dbReference type="ARBA" id="ARBA00034334"/>
    </source>
</evidence>
<dbReference type="PANTHER" id="PTHR13096">
    <property type="entry name" value="MINA53 MYC INDUCED NUCLEAR ANTIGEN"/>
    <property type="match status" value="1"/>
</dbReference>
<dbReference type="RefSeq" id="WP_103962274.1">
    <property type="nucleotide sequence ID" value="NZ_FNVT01000019.1"/>
</dbReference>
<dbReference type="Gene3D" id="2.60.120.650">
    <property type="entry name" value="Cupin"/>
    <property type="match status" value="1"/>
</dbReference>
<dbReference type="OrthoDB" id="9764016at2"/>
<evidence type="ECO:0000256" key="5">
    <source>
        <dbReference type="ARBA" id="ARBA00034314"/>
    </source>
</evidence>
<dbReference type="Pfam" id="PF08007">
    <property type="entry name" value="JmjC_2"/>
    <property type="match status" value="1"/>
</dbReference>
<dbReference type="InterPro" id="IPR003347">
    <property type="entry name" value="JmjC_dom"/>
</dbReference>
<comment type="similarity">
    <text evidence="5">Belongs to the ROX family. MINA53 subfamily.</text>
</comment>
<dbReference type="SUPFAM" id="SSF51197">
    <property type="entry name" value="Clavaminate synthase-like"/>
    <property type="match status" value="1"/>
</dbReference>
<dbReference type="Proteomes" id="UP000236732">
    <property type="component" value="Unassembled WGS sequence"/>
</dbReference>
<sequence length="374" mass="39584">MTGLAALVGDVDTFFEQHLGRKALHRHGVAREVVSLDDVDRVITGSGLRAPGLRVVKDGTVLPPERYVSPSTYGYAGLGDVVDPGKVTALFRDGATIVLGTVDALMPRLHELCKTIEMELGHPVDANIYVAPPGAQAFQVHCDAQDILVVQAHGGKRWTLFDHLEPDPAGGRMLPGLDAPATDYTLREGDVLYVPRGMPHLVRTESSASVHVSISVNTLTWADLLTALTSQLLRSGAYARPLPMGKDVAGQVGPLLKRYADDFAAALADPGHDRLHRAIHGRTACAEGHRAGLLTQALLGTPPAPGERIALRPGTWPLITGEGTRIEAGGRTFAVSPEVGRACRRLQDGPLPVAELPGEVAGTLVELGLCVTSA</sequence>
<gene>
    <name evidence="14" type="ORF">SAMN05444920_11988</name>
</gene>
<protein>
    <recommendedName>
        <fullName evidence="6">Ribosomal oxygenase 2</fullName>
    </recommendedName>
    <alternativeName>
        <fullName evidence="7">Bifunctional lysine-specific demethylase and histidyl-hydroxylase MINA</fullName>
    </alternativeName>
    <alternativeName>
        <fullName evidence="8">Histone lysine demethylase MINA</fullName>
    </alternativeName>
    <alternativeName>
        <fullName evidence="9">MYC-induced nuclear antigen</fullName>
    </alternativeName>
</protein>
<comment type="function">
    <text evidence="10">Oxygenase that can act as both a histone lysine demethylase and a ribosomal histidine hydroxylase. Is involved in the demethylation of trimethylated 'Lys-9' on histone H3 (H3K9me3), leading to an increase in ribosomal RNA expression. Also catalyzes the hydroxylation of 60S ribosomal protein L27a on 'His-39'. May play an important role in cell growth and survival. May be involved in ribosome biogenesis, most likely during the assembly process of pre-ribosomal particles.</text>
</comment>
<evidence type="ECO:0000256" key="3">
    <source>
        <dbReference type="ARBA" id="ARBA00022723"/>
    </source>
</evidence>
<evidence type="ECO:0000256" key="2">
    <source>
        <dbReference type="ARBA" id="ARBA00022517"/>
    </source>
</evidence>
<comment type="catalytic activity">
    <reaction evidence="11">
        <text>L-histidyl-[ribosomal protein uL15] + 2-oxoglutarate + O2 = (3S)-3-hydroxy-L-histidyl-[ribosomal protein uL15] + succinate + CO2</text>
        <dbReference type="Rhea" id="RHEA:54024"/>
        <dbReference type="Rhea" id="RHEA-COMP:13760"/>
        <dbReference type="Rhea" id="RHEA-COMP:13761"/>
        <dbReference type="ChEBI" id="CHEBI:15379"/>
        <dbReference type="ChEBI" id="CHEBI:16526"/>
        <dbReference type="ChEBI" id="CHEBI:16810"/>
        <dbReference type="ChEBI" id="CHEBI:29979"/>
        <dbReference type="ChEBI" id="CHEBI:30031"/>
        <dbReference type="ChEBI" id="CHEBI:138021"/>
    </reaction>
</comment>
<comment type="catalytic activity">
    <reaction evidence="12">
        <text>L-histidyl-[protein] + 2-oxoglutarate + O2 = (3S)-3-hydroxy-L-histidyl-[protein] + succinate + CO2</text>
        <dbReference type="Rhea" id="RHEA:54256"/>
        <dbReference type="Rhea" id="RHEA-COMP:9745"/>
        <dbReference type="Rhea" id="RHEA-COMP:13840"/>
        <dbReference type="ChEBI" id="CHEBI:15379"/>
        <dbReference type="ChEBI" id="CHEBI:16526"/>
        <dbReference type="ChEBI" id="CHEBI:16810"/>
        <dbReference type="ChEBI" id="CHEBI:29979"/>
        <dbReference type="ChEBI" id="CHEBI:30031"/>
        <dbReference type="ChEBI" id="CHEBI:138021"/>
        <dbReference type="EC" id="1.14.11.79"/>
    </reaction>
</comment>
<evidence type="ECO:0000256" key="11">
    <source>
        <dbReference type="ARBA" id="ARBA00047687"/>
    </source>
</evidence>
<evidence type="ECO:0000256" key="7">
    <source>
        <dbReference type="ARBA" id="ARBA00034359"/>
    </source>
</evidence>
<proteinExistence type="inferred from homology"/>
<dbReference type="EMBL" id="FNVT01000019">
    <property type="protein sequence ID" value="SEH01158.1"/>
    <property type="molecule type" value="Genomic_DNA"/>
</dbReference>
<evidence type="ECO:0000259" key="13">
    <source>
        <dbReference type="PROSITE" id="PS51184"/>
    </source>
</evidence>
<dbReference type="PROSITE" id="PS51184">
    <property type="entry name" value="JMJC"/>
    <property type="match status" value="1"/>
</dbReference>
<accession>A0A1H6ETH0</accession>
<evidence type="ECO:0000313" key="14">
    <source>
        <dbReference type="EMBL" id="SEH01158.1"/>
    </source>
</evidence>
<dbReference type="GO" id="GO:0036139">
    <property type="term" value="F:peptidyl-histidine dioxygenase activity"/>
    <property type="evidence" value="ECO:0007669"/>
    <property type="project" value="UniProtKB-EC"/>
</dbReference>
<dbReference type="GO" id="GO:0051864">
    <property type="term" value="F:histone H3K36 demethylase activity"/>
    <property type="evidence" value="ECO:0007669"/>
    <property type="project" value="TreeGrafter"/>
</dbReference>
<evidence type="ECO:0000256" key="12">
    <source>
        <dbReference type="ARBA" id="ARBA00049465"/>
    </source>
</evidence>
<comment type="cofactor">
    <cofactor evidence="1">
        <name>Fe(2+)</name>
        <dbReference type="ChEBI" id="CHEBI:29033"/>
    </cofactor>
</comment>
<dbReference type="PANTHER" id="PTHR13096:SF7">
    <property type="entry name" value="RIBOSOMAL OXYGENASE 2"/>
    <property type="match status" value="1"/>
</dbReference>
<keyword evidence="4" id="KW-0408">Iron</keyword>
<keyword evidence="15" id="KW-1185">Reference proteome</keyword>
<dbReference type="GO" id="GO:0042254">
    <property type="term" value="P:ribosome biogenesis"/>
    <property type="evidence" value="ECO:0007669"/>
    <property type="project" value="UniProtKB-KW"/>
</dbReference>
<evidence type="ECO:0000256" key="1">
    <source>
        <dbReference type="ARBA" id="ARBA00001954"/>
    </source>
</evidence>
<feature type="domain" description="JmjC" evidence="13">
    <location>
        <begin position="95"/>
        <end position="233"/>
    </location>
</feature>
<dbReference type="InterPro" id="IPR039994">
    <property type="entry name" value="NO66-like"/>
</dbReference>
<reference evidence="14 15" key="1">
    <citation type="submission" date="2016-10" db="EMBL/GenBank/DDBJ databases">
        <authorList>
            <person name="de Groot N.N."/>
        </authorList>
    </citation>
    <scope>NUCLEOTIDE SEQUENCE [LARGE SCALE GENOMIC DNA]</scope>
    <source>
        <strain evidence="14 15">CGMCC 4.7037</strain>
    </source>
</reference>
<organism evidence="14 15">
    <name type="scientific">Nonomuraea solani</name>
    <dbReference type="NCBI Taxonomy" id="1144553"/>
    <lineage>
        <taxon>Bacteria</taxon>
        <taxon>Bacillati</taxon>
        <taxon>Actinomycetota</taxon>
        <taxon>Actinomycetes</taxon>
        <taxon>Streptosporangiales</taxon>
        <taxon>Streptosporangiaceae</taxon>
        <taxon>Nonomuraea</taxon>
    </lineage>
</organism>
<evidence type="ECO:0000256" key="8">
    <source>
        <dbReference type="ARBA" id="ARBA00034360"/>
    </source>
</evidence>
<evidence type="ECO:0000256" key="10">
    <source>
        <dbReference type="ARBA" id="ARBA00046256"/>
    </source>
</evidence>
<name>A0A1H6ETH0_9ACTN</name>
<dbReference type="GO" id="GO:0046872">
    <property type="term" value="F:metal ion binding"/>
    <property type="evidence" value="ECO:0007669"/>
    <property type="project" value="UniProtKB-KW"/>
</dbReference>
<evidence type="ECO:0000256" key="4">
    <source>
        <dbReference type="ARBA" id="ARBA00023004"/>
    </source>
</evidence>
<evidence type="ECO:0000313" key="15">
    <source>
        <dbReference type="Proteomes" id="UP000236732"/>
    </source>
</evidence>
<evidence type="ECO:0000256" key="9">
    <source>
        <dbReference type="ARBA" id="ARBA00034372"/>
    </source>
</evidence>
<dbReference type="AlphaFoldDB" id="A0A1H6ETH0"/>
<dbReference type="GO" id="GO:0032453">
    <property type="term" value="F:histone H3K4 demethylase activity"/>
    <property type="evidence" value="ECO:0007669"/>
    <property type="project" value="TreeGrafter"/>
</dbReference>
<keyword evidence="3" id="KW-0479">Metal-binding</keyword>